<dbReference type="InterPro" id="IPR025392">
    <property type="entry name" value="DUF4124"/>
</dbReference>
<feature type="signal peptide" evidence="2">
    <location>
        <begin position="1"/>
        <end position="30"/>
    </location>
</feature>
<evidence type="ECO:0000256" key="1">
    <source>
        <dbReference type="SAM" id="MobiDB-lite"/>
    </source>
</evidence>
<dbReference type="RefSeq" id="WP_245704039.1">
    <property type="nucleotide sequence ID" value="NZ_FNHP01000007.1"/>
</dbReference>
<feature type="chain" id="PRO_5011696039" description="DUF4124 domain-containing protein" evidence="2">
    <location>
        <begin position="31"/>
        <end position="216"/>
    </location>
</feature>
<feature type="domain" description="DUF4124" evidence="3">
    <location>
        <begin position="25"/>
        <end position="75"/>
    </location>
</feature>
<feature type="compositionally biased region" description="Low complexity" evidence="1">
    <location>
        <begin position="96"/>
        <end position="105"/>
    </location>
</feature>
<feature type="region of interest" description="Disordered" evidence="1">
    <location>
        <begin position="96"/>
        <end position="120"/>
    </location>
</feature>
<dbReference type="EMBL" id="FNHP01000007">
    <property type="protein sequence ID" value="SDM53017.1"/>
    <property type="molecule type" value="Genomic_DNA"/>
</dbReference>
<evidence type="ECO:0000313" key="5">
    <source>
        <dbReference type="Proteomes" id="UP000198552"/>
    </source>
</evidence>
<dbReference type="STRING" id="1527607.SAMN05428957_10787"/>
<gene>
    <name evidence="4" type="ORF">SAMN05428957_10787</name>
</gene>
<reference evidence="5" key="1">
    <citation type="submission" date="2016-10" db="EMBL/GenBank/DDBJ databases">
        <authorList>
            <person name="Varghese N."/>
            <person name="Submissions S."/>
        </authorList>
    </citation>
    <scope>NUCLEOTIDE SEQUENCE [LARGE SCALE GENOMIC DNA]</scope>
    <source>
        <strain evidence="5">EPL6</strain>
    </source>
</reference>
<protein>
    <recommendedName>
        <fullName evidence="3">DUF4124 domain-containing protein</fullName>
    </recommendedName>
</protein>
<dbReference type="Pfam" id="PF13511">
    <property type="entry name" value="DUF4124"/>
    <property type="match status" value="1"/>
</dbReference>
<organism evidence="4 5">
    <name type="scientific">Oryzisolibacter propanilivorax</name>
    <dbReference type="NCBI Taxonomy" id="1527607"/>
    <lineage>
        <taxon>Bacteria</taxon>
        <taxon>Pseudomonadati</taxon>
        <taxon>Pseudomonadota</taxon>
        <taxon>Betaproteobacteria</taxon>
        <taxon>Burkholderiales</taxon>
        <taxon>Comamonadaceae</taxon>
        <taxon>Oryzisolibacter</taxon>
    </lineage>
</organism>
<name>A0A1G9TZ44_9BURK</name>
<evidence type="ECO:0000256" key="2">
    <source>
        <dbReference type="SAM" id="SignalP"/>
    </source>
</evidence>
<accession>A0A1G9TZ44</accession>
<keyword evidence="2" id="KW-0732">Signal</keyword>
<sequence>MATLNCLAWARLAALLVLTGAIAWALSASAQVLRCTDAATGRVTYTDGDCPRGEAQLQLQPRQSLEDIERERAQAVEALARRHERQQQDAALQALRAPAEAAPSAMRPPDPASSPACQRARAQLQEVLADSGRGLYDEQARVSAAREQVDLACLTAAEFARTRRTPDRAAWPAAGALPVIVVPAPPRPHPPPPRPREISHCNVFRCYDRQGNTYPR</sequence>
<evidence type="ECO:0000313" key="4">
    <source>
        <dbReference type="EMBL" id="SDM53017.1"/>
    </source>
</evidence>
<keyword evidence="5" id="KW-1185">Reference proteome</keyword>
<dbReference type="AlphaFoldDB" id="A0A1G9TZ44"/>
<evidence type="ECO:0000259" key="3">
    <source>
        <dbReference type="Pfam" id="PF13511"/>
    </source>
</evidence>
<proteinExistence type="predicted"/>
<dbReference type="Proteomes" id="UP000198552">
    <property type="component" value="Unassembled WGS sequence"/>
</dbReference>